<dbReference type="Proteomes" id="UP001497497">
    <property type="component" value="Unassembled WGS sequence"/>
</dbReference>
<accession>A0AAV2HTN7</accession>
<evidence type="ECO:0000313" key="3">
    <source>
        <dbReference type="Proteomes" id="UP001497497"/>
    </source>
</evidence>
<comment type="caution">
    <text evidence="2">The sequence shown here is derived from an EMBL/GenBank/DDBJ whole genome shotgun (WGS) entry which is preliminary data.</text>
</comment>
<evidence type="ECO:0000256" key="1">
    <source>
        <dbReference type="SAM" id="MobiDB-lite"/>
    </source>
</evidence>
<reference evidence="2 3" key="1">
    <citation type="submission" date="2024-04" db="EMBL/GenBank/DDBJ databases">
        <authorList>
            <consortium name="Genoscope - CEA"/>
            <person name="William W."/>
        </authorList>
    </citation>
    <scope>NUCLEOTIDE SEQUENCE [LARGE SCALE GENOMIC DNA]</scope>
</reference>
<dbReference type="AlphaFoldDB" id="A0AAV2HTN7"/>
<feature type="region of interest" description="Disordered" evidence="1">
    <location>
        <begin position="1"/>
        <end position="41"/>
    </location>
</feature>
<dbReference type="EMBL" id="CAXITT010000215">
    <property type="protein sequence ID" value="CAL1535927.1"/>
    <property type="molecule type" value="Genomic_DNA"/>
</dbReference>
<organism evidence="2 3">
    <name type="scientific">Lymnaea stagnalis</name>
    <name type="common">Great pond snail</name>
    <name type="synonym">Helix stagnalis</name>
    <dbReference type="NCBI Taxonomy" id="6523"/>
    <lineage>
        <taxon>Eukaryota</taxon>
        <taxon>Metazoa</taxon>
        <taxon>Spiralia</taxon>
        <taxon>Lophotrochozoa</taxon>
        <taxon>Mollusca</taxon>
        <taxon>Gastropoda</taxon>
        <taxon>Heterobranchia</taxon>
        <taxon>Euthyneura</taxon>
        <taxon>Panpulmonata</taxon>
        <taxon>Hygrophila</taxon>
        <taxon>Lymnaeoidea</taxon>
        <taxon>Lymnaeidae</taxon>
        <taxon>Lymnaea</taxon>
    </lineage>
</organism>
<feature type="compositionally biased region" description="Polar residues" evidence="1">
    <location>
        <begin position="10"/>
        <end position="27"/>
    </location>
</feature>
<keyword evidence="3" id="KW-1185">Reference proteome</keyword>
<name>A0AAV2HTN7_LYMST</name>
<evidence type="ECO:0000313" key="2">
    <source>
        <dbReference type="EMBL" id="CAL1535927.1"/>
    </source>
</evidence>
<proteinExistence type="predicted"/>
<feature type="region of interest" description="Disordered" evidence="1">
    <location>
        <begin position="81"/>
        <end position="102"/>
    </location>
</feature>
<gene>
    <name evidence="2" type="ORF">GSLYS_00009874001</name>
</gene>
<protein>
    <submittedName>
        <fullName evidence="2">Uncharacterized protein</fullName>
    </submittedName>
</protein>
<sequence length="102" mass="11344">MSVRSHSPGRDSSNGSSPGLQAVSGISRTRGLPEEWTLPQEWNIEKREPFDNWKKDVQSQITNISRSVTRSLEMYPHPDVGSGLSSGYRHHNGSKTGAPYSY</sequence>